<dbReference type="GO" id="GO:0006857">
    <property type="term" value="P:oligopeptide transport"/>
    <property type="evidence" value="ECO:0007669"/>
    <property type="project" value="InterPro"/>
</dbReference>
<evidence type="ECO:0000256" key="3">
    <source>
        <dbReference type="ARBA" id="ARBA00022692"/>
    </source>
</evidence>
<feature type="transmembrane region" description="Helical" evidence="8">
    <location>
        <begin position="108"/>
        <end position="129"/>
    </location>
</feature>
<dbReference type="PROSITE" id="PS01022">
    <property type="entry name" value="PTR2_1"/>
    <property type="match status" value="1"/>
</dbReference>
<dbReference type="Gene3D" id="1.20.1250.20">
    <property type="entry name" value="MFS general substrate transporter like domains"/>
    <property type="match status" value="1"/>
</dbReference>
<dbReference type="InterPro" id="IPR018456">
    <property type="entry name" value="PTR2_symporter_CS"/>
</dbReference>
<dbReference type="GeneID" id="108253961"/>
<keyword evidence="9" id="KW-1185">Reference proteome</keyword>
<comment type="similarity">
    <text evidence="2 7">Belongs to the major facilitator superfamily. Proton-dependent oligopeptide transporter (POT/PTR) (TC 2.A.17) family.</text>
</comment>
<dbReference type="OMA" id="SDFCFGR"/>
<dbReference type="RefSeq" id="XP_017304305.1">
    <property type="nucleotide sequence ID" value="XM_017448816.2"/>
</dbReference>
<dbReference type="Proteomes" id="UP000079169">
    <property type="component" value="Unplaced"/>
</dbReference>
<sequence>MTSANYPKSIYLILTIEFCERFSFCGLRTMLSLYLRDVLKFSEKDATVLYHIFYALCYFVPIIGAILADSFYGRYRTIRVFSFVYVLGNILLCLGAVPTLALPTIKTTLLGLIFIGIGTGGIKPCVAALCGEQFCVPEQRFYLERFFSVYYFIINIGGFLGMIFIPMIRKSIPCYGGESCYALGFVVPAVLMVLALVMFVVGKPMYTIRCPKKNIILQFLKCMFYSLSKKLSSSPYQKKAHWLDYA</sequence>
<keyword evidence="4" id="KW-0571">Peptide transport</keyword>
<evidence type="ECO:0000313" key="10">
    <source>
        <dbReference type="RefSeq" id="XP_017304305.1"/>
    </source>
</evidence>
<dbReference type="Pfam" id="PF00854">
    <property type="entry name" value="PTR2"/>
    <property type="match status" value="1"/>
</dbReference>
<keyword evidence="7" id="KW-0813">Transport</keyword>
<evidence type="ECO:0000256" key="8">
    <source>
        <dbReference type="SAM" id="Phobius"/>
    </source>
</evidence>
<dbReference type="PaxDb" id="121845-A0A1S4EQ41"/>
<reference evidence="10" key="1">
    <citation type="submission" date="2025-08" db="UniProtKB">
        <authorList>
            <consortium name="RefSeq"/>
        </authorList>
    </citation>
    <scope>IDENTIFICATION</scope>
</reference>
<dbReference type="KEGG" id="dci:108253961"/>
<keyword evidence="4" id="KW-0653">Protein transport</keyword>
<evidence type="ECO:0000313" key="9">
    <source>
        <dbReference type="Proteomes" id="UP000079169"/>
    </source>
</evidence>
<gene>
    <name evidence="10" type="primary">LOC108253961</name>
</gene>
<evidence type="ECO:0000256" key="6">
    <source>
        <dbReference type="ARBA" id="ARBA00023136"/>
    </source>
</evidence>
<evidence type="ECO:0000256" key="4">
    <source>
        <dbReference type="ARBA" id="ARBA00022856"/>
    </source>
</evidence>
<feature type="transmembrane region" description="Helical" evidence="8">
    <location>
        <begin position="181"/>
        <end position="202"/>
    </location>
</feature>
<feature type="transmembrane region" description="Helical" evidence="8">
    <location>
        <begin position="149"/>
        <end position="169"/>
    </location>
</feature>
<dbReference type="AlphaFoldDB" id="A0A1S4EQ41"/>
<evidence type="ECO:0000256" key="2">
    <source>
        <dbReference type="ARBA" id="ARBA00005982"/>
    </source>
</evidence>
<protein>
    <submittedName>
        <fullName evidence="10">Peptide transporter family 1-like</fullName>
    </submittedName>
</protein>
<accession>A0A1S4EQ41</accession>
<evidence type="ECO:0000256" key="7">
    <source>
        <dbReference type="RuleBase" id="RU003755"/>
    </source>
</evidence>
<dbReference type="GO" id="GO:0016020">
    <property type="term" value="C:membrane"/>
    <property type="evidence" value="ECO:0007669"/>
    <property type="project" value="UniProtKB-SubCell"/>
</dbReference>
<name>A0A1S4EQ41_DIACI</name>
<dbReference type="SUPFAM" id="SSF103473">
    <property type="entry name" value="MFS general substrate transporter"/>
    <property type="match status" value="1"/>
</dbReference>
<comment type="subcellular location">
    <subcellularLocation>
        <location evidence="1 7">Membrane</location>
        <topology evidence="1 7">Multi-pass membrane protein</topology>
    </subcellularLocation>
</comment>
<keyword evidence="6 8" id="KW-0472">Membrane</keyword>
<keyword evidence="3 7" id="KW-0812">Transmembrane</keyword>
<dbReference type="GO" id="GO:0022857">
    <property type="term" value="F:transmembrane transporter activity"/>
    <property type="evidence" value="ECO:0007669"/>
    <property type="project" value="InterPro"/>
</dbReference>
<feature type="transmembrane region" description="Helical" evidence="8">
    <location>
        <begin position="80"/>
        <end position="102"/>
    </location>
</feature>
<dbReference type="PROSITE" id="PS01023">
    <property type="entry name" value="PTR2_2"/>
    <property type="match status" value="1"/>
</dbReference>
<proteinExistence type="inferred from homology"/>
<dbReference type="InterPro" id="IPR000109">
    <property type="entry name" value="POT_fam"/>
</dbReference>
<evidence type="ECO:0000256" key="5">
    <source>
        <dbReference type="ARBA" id="ARBA00022989"/>
    </source>
</evidence>
<dbReference type="PANTHER" id="PTHR11654">
    <property type="entry name" value="OLIGOPEPTIDE TRANSPORTER-RELATED"/>
    <property type="match status" value="1"/>
</dbReference>
<feature type="transmembrane region" description="Helical" evidence="8">
    <location>
        <begin position="48"/>
        <end position="68"/>
    </location>
</feature>
<feature type="non-terminal residue" evidence="10">
    <location>
        <position position="246"/>
    </location>
</feature>
<keyword evidence="5 8" id="KW-1133">Transmembrane helix</keyword>
<dbReference type="InterPro" id="IPR036259">
    <property type="entry name" value="MFS_trans_sf"/>
</dbReference>
<organism evidence="9 10">
    <name type="scientific">Diaphorina citri</name>
    <name type="common">Asian citrus psyllid</name>
    <dbReference type="NCBI Taxonomy" id="121845"/>
    <lineage>
        <taxon>Eukaryota</taxon>
        <taxon>Metazoa</taxon>
        <taxon>Ecdysozoa</taxon>
        <taxon>Arthropoda</taxon>
        <taxon>Hexapoda</taxon>
        <taxon>Insecta</taxon>
        <taxon>Pterygota</taxon>
        <taxon>Neoptera</taxon>
        <taxon>Paraneoptera</taxon>
        <taxon>Hemiptera</taxon>
        <taxon>Sternorrhyncha</taxon>
        <taxon>Psylloidea</taxon>
        <taxon>Psyllidae</taxon>
        <taxon>Diaphorininae</taxon>
        <taxon>Diaphorina</taxon>
    </lineage>
</organism>
<evidence type="ECO:0000256" key="1">
    <source>
        <dbReference type="ARBA" id="ARBA00004141"/>
    </source>
</evidence>